<evidence type="ECO:0000313" key="2">
    <source>
        <dbReference type="EMBL" id="KAK1657053.1"/>
    </source>
</evidence>
<dbReference type="EMBL" id="JAHMHR010000107">
    <property type="protein sequence ID" value="KAK1657053.1"/>
    <property type="molecule type" value="Genomic_DNA"/>
</dbReference>
<reference evidence="2" key="1">
    <citation type="submission" date="2021-06" db="EMBL/GenBank/DDBJ databases">
        <title>Comparative genomics, transcriptomics and evolutionary studies reveal genomic signatures of adaptation to plant cell wall in hemibiotrophic fungi.</title>
        <authorList>
            <consortium name="DOE Joint Genome Institute"/>
            <person name="Baroncelli R."/>
            <person name="Diaz J.F."/>
            <person name="Benocci T."/>
            <person name="Peng M."/>
            <person name="Battaglia E."/>
            <person name="Haridas S."/>
            <person name="Andreopoulos W."/>
            <person name="Labutti K."/>
            <person name="Pangilinan J."/>
            <person name="Floch G.L."/>
            <person name="Makela M.R."/>
            <person name="Henrissat B."/>
            <person name="Grigoriev I.V."/>
            <person name="Crouch J.A."/>
            <person name="De Vries R.P."/>
            <person name="Sukno S.A."/>
            <person name="Thon M.R."/>
        </authorList>
    </citation>
    <scope>NUCLEOTIDE SEQUENCE</scope>
    <source>
        <strain evidence="2">CBS 193.32</strain>
    </source>
</reference>
<accession>A0AAJ0A716</accession>
<sequence>MGIAPPRCWQETSPMLQGGGDTAANRRSRLRGILARLNMRSRRGVRPRSATAVDLQNELPIIAALLFVSGLSVLLHCLIPRSASTMYQQPSNGPPSRGLRLAQQRRFFFLNRNPRAVQNGGNGGHDSHQQAAVGEVRIPRQPPTTAAVQGRDGLQGGSVRPHLHQDSSTTRPQENPQNTTPMQEQNVELDAYLSENFSTLQQFLSDTTDRLDRLSARDEAFYKSFESTLGVLTERVEKLGVKVEGFYKLIESFQAFPAPEHLDADGVDLGDMTNLVNF</sequence>
<dbReference type="GeneID" id="85464903"/>
<gene>
    <name evidence="2" type="ORF">BDP55DRAFT_737918</name>
</gene>
<dbReference type="RefSeq" id="XP_060421817.1">
    <property type="nucleotide sequence ID" value="XM_060580377.1"/>
</dbReference>
<dbReference type="Proteomes" id="UP001224890">
    <property type="component" value="Unassembled WGS sequence"/>
</dbReference>
<proteinExistence type="predicted"/>
<evidence type="ECO:0000313" key="3">
    <source>
        <dbReference type="Proteomes" id="UP001224890"/>
    </source>
</evidence>
<evidence type="ECO:0000256" key="1">
    <source>
        <dbReference type="SAM" id="MobiDB-lite"/>
    </source>
</evidence>
<dbReference type="AlphaFoldDB" id="A0AAJ0A716"/>
<feature type="compositionally biased region" description="Polar residues" evidence="1">
    <location>
        <begin position="166"/>
        <end position="182"/>
    </location>
</feature>
<feature type="region of interest" description="Disordered" evidence="1">
    <location>
        <begin position="114"/>
        <end position="182"/>
    </location>
</feature>
<protein>
    <submittedName>
        <fullName evidence="2">Uncharacterized protein</fullName>
    </submittedName>
</protein>
<organism evidence="2 3">
    <name type="scientific">Colletotrichum godetiae</name>
    <dbReference type="NCBI Taxonomy" id="1209918"/>
    <lineage>
        <taxon>Eukaryota</taxon>
        <taxon>Fungi</taxon>
        <taxon>Dikarya</taxon>
        <taxon>Ascomycota</taxon>
        <taxon>Pezizomycotina</taxon>
        <taxon>Sordariomycetes</taxon>
        <taxon>Hypocreomycetidae</taxon>
        <taxon>Glomerellales</taxon>
        <taxon>Glomerellaceae</taxon>
        <taxon>Colletotrichum</taxon>
        <taxon>Colletotrichum acutatum species complex</taxon>
    </lineage>
</organism>
<comment type="caution">
    <text evidence="2">The sequence shown here is derived from an EMBL/GenBank/DDBJ whole genome shotgun (WGS) entry which is preliminary data.</text>
</comment>
<name>A0AAJ0A716_9PEZI</name>
<keyword evidence="3" id="KW-1185">Reference proteome</keyword>